<keyword evidence="5 11" id="KW-0547">Nucleotide-binding</keyword>
<evidence type="ECO:0000256" key="1">
    <source>
        <dbReference type="ARBA" id="ARBA00005898"/>
    </source>
</evidence>
<evidence type="ECO:0000259" key="15">
    <source>
        <dbReference type="Pfam" id="PF08245"/>
    </source>
</evidence>
<reference evidence="16 17" key="1">
    <citation type="submission" date="2019-03" db="EMBL/GenBank/DDBJ databases">
        <title>Genomic Encyclopedia of Type Strains, Phase IV (KMG-IV): sequencing the most valuable type-strain genomes for metagenomic binning, comparative biology and taxonomic classification.</title>
        <authorList>
            <person name="Goeker M."/>
        </authorList>
    </citation>
    <scope>NUCLEOTIDE SEQUENCE [LARGE SCALE GENOMIC DNA]</scope>
    <source>
        <strain evidence="16 17">DSM 15505</strain>
    </source>
</reference>
<dbReference type="NCBIfam" id="NF001126">
    <property type="entry name" value="PRK00139.1-4"/>
    <property type="match status" value="1"/>
</dbReference>
<dbReference type="GO" id="GO:0008765">
    <property type="term" value="F:UDP-N-acetylmuramoylalanyl-D-glutamate-2,6-diaminopimelate ligase activity"/>
    <property type="evidence" value="ECO:0007669"/>
    <property type="project" value="UniProtKB-UniRule"/>
</dbReference>
<keyword evidence="17" id="KW-1185">Reference proteome</keyword>
<keyword evidence="7 11" id="KW-0133">Cell shape</keyword>
<keyword evidence="2 11" id="KW-0963">Cytoplasm</keyword>
<gene>
    <name evidence="11" type="primary">murE</name>
    <name evidence="16" type="ORF">DES49_2847</name>
</gene>
<evidence type="ECO:0000313" key="17">
    <source>
        <dbReference type="Proteomes" id="UP000295830"/>
    </source>
</evidence>
<evidence type="ECO:0000259" key="14">
    <source>
        <dbReference type="Pfam" id="PF02875"/>
    </source>
</evidence>
<dbReference type="GO" id="GO:0005524">
    <property type="term" value="F:ATP binding"/>
    <property type="evidence" value="ECO:0007669"/>
    <property type="project" value="UniProtKB-UniRule"/>
</dbReference>
<evidence type="ECO:0000256" key="9">
    <source>
        <dbReference type="ARBA" id="ARBA00023306"/>
    </source>
</evidence>
<proteinExistence type="inferred from homology"/>
<dbReference type="GO" id="GO:0071555">
    <property type="term" value="P:cell wall organization"/>
    <property type="evidence" value="ECO:0007669"/>
    <property type="project" value="UniProtKB-KW"/>
</dbReference>
<dbReference type="SUPFAM" id="SSF63418">
    <property type="entry name" value="MurE/MurF N-terminal domain"/>
    <property type="match status" value="1"/>
</dbReference>
<dbReference type="GO" id="GO:0004326">
    <property type="term" value="F:tetrahydrofolylpolyglutamate synthase activity"/>
    <property type="evidence" value="ECO:0007669"/>
    <property type="project" value="InterPro"/>
</dbReference>
<dbReference type="Pfam" id="PF08245">
    <property type="entry name" value="Mur_ligase_M"/>
    <property type="match status" value="1"/>
</dbReference>
<dbReference type="Gene3D" id="3.90.190.20">
    <property type="entry name" value="Mur ligase, C-terminal domain"/>
    <property type="match status" value="1"/>
</dbReference>
<keyword evidence="4 11" id="KW-0132">Cell division</keyword>
<comment type="PTM">
    <text evidence="11">Carboxylation is probably crucial for Mg(2+) binding and, consequently, for the gamma-phosphate positioning of ATP.</text>
</comment>
<feature type="binding site" evidence="11">
    <location>
        <position position="192"/>
    </location>
    <ligand>
        <name>UDP-N-acetyl-alpha-D-muramoyl-L-alanyl-D-glutamate</name>
        <dbReference type="ChEBI" id="CHEBI:83900"/>
    </ligand>
</feature>
<name>A0A4R7JJW9_9GAMM</name>
<dbReference type="GO" id="GO:0000287">
    <property type="term" value="F:magnesium ion binding"/>
    <property type="evidence" value="ECO:0007669"/>
    <property type="project" value="UniProtKB-UniRule"/>
</dbReference>
<feature type="domain" description="Mur ligase C-terminal" evidence="14">
    <location>
        <begin position="339"/>
        <end position="465"/>
    </location>
</feature>
<feature type="short sequence motif" description="Meso-diaminopimelate recognition motif" evidence="11">
    <location>
        <begin position="412"/>
        <end position="415"/>
    </location>
</feature>
<evidence type="ECO:0000313" key="16">
    <source>
        <dbReference type="EMBL" id="TDT37884.1"/>
    </source>
</evidence>
<comment type="pathway">
    <text evidence="11 12">Cell wall biogenesis; peptidoglycan biosynthesis.</text>
</comment>
<dbReference type="SUPFAM" id="SSF53244">
    <property type="entry name" value="MurD-like peptide ligases, peptide-binding domain"/>
    <property type="match status" value="1"/>
</dbReference>
<dbReference type="SUPFAM" id="SSF53623">
    <property type="entry name" value="MurD-like peptide ligases, catalytic domain"/>
    <property type="match status" value="1"/>
</dbReference>
<dbReference type="InterPro" id="IPR000713">
    <property type="entry name" value="Mur_ligase_N"/>
</dbReference>
<dbReference type="InterPro" id="IPR035911">
    <property type="entry name" value="MurE/MurF_N"/>
</dbReference>
<comment type="catalytic activity">
    <reaction evidence="11">
        <text>UDP-N-acetyl-alpha-D-muramoyl-L-alanyl-D-glutamate + meso-2,6-diaminopimelate + ATP = UDP-N-acetyl-alpha-D-muramoyl-L-alanyl-gamma-D-glutamyl-meso-2,6-diaminopimelate + ADP + phosphate + H(+)</text>
        <dbReference type="Rhea" id="RHEA:23676"/>
        <dbReference type="ChEBI" id="CHEBI:15378"/>
        <dbReference type="ChEBI" id="CHEBI:30616"/>
        <dbReference type="ChEBI" id="CHEBI:43474"/>
        <dbReference type="ChEBI" id="CHEBI:57791"/>
        <dbReference type="ChEBI" id="CHEBI:83900"/>
        <dbReference type="ChEBI" id="CHEBI:83905"/>
        <dbReference type="ChEBI" id="CHEBI:456216"/>
        <dbReference type="EC" id="6.3.2.13"/>
    </reaction>
</comment>
<feature type="binding site" evidence="11">
    <location>
        <position position="467"/>
    </location>
    <ligand>
        <name>meso-2,6-diaminopimelate</name>
        <dbReference type="ChEBI" id="CHEBI:57791"/>
    </ligand>
</feature>
<dbReference type="HAMAP" id="MF_00208">
    <property type="entry name" value="MurE"/>
    <property type="match status" value="1"/>
</dbReference>
<dbReference type="AlphaFoldDB" id="A0A4R7JJW9"/>
<dbReference type="InterPro" id="IPR005761">
    <property type="entry name" value="UDP-N-AcMur-Glu-dNH2Pim_ligase"/>
</dbReference>
<comment type="similarity">
    <text evidence="1 11">Belongs to the MurCDEF family. MurE subfamily.</text>
</comment>
<keyword evidence="3 11" id="KW-0436">Ligase</keyword>
<dbReference type="GO" id="GO:0051301">
    <property type="term" value="P:cell division"/>
    <property type="evidence" value="ECO:0007669"/>
    <property type="project" value="UniProtKB-KW"/>
</dbReference>
<evidence type="ECO:0000256" key="11">
    <source>
        <dbReference type="HAMAP-Rule" id="MF_00208"/>
    </source>
</evidence>
<accession>A0A4R7JJW9</accession>
<evidence type="ECO:0000256" key="6">
    <source>
        <dbReference type="ARBA" id="ARBA00022840"/>
    </source>
</evidence>
<dbReference type="GO" id="GO:0005737">
    <property type="term" value="C:cytoplasm"/>
    <property type="evidence" value="ECO:0007669"/>
    <property type="project" value="UniProtKB-SubCell"/>
</dbReference>
<dbReference type="Gene3D" id="3.40.1390.10">
    <property type="entry name" value="MurE/MurF, N-terminal domain"/>
    <property type="match status" value="1"/>
</dbReference>
<evidence type="ECO:0000256" key="5">
    <source>
        <dbReference type="ARBA" id="ARBA00022741"/>
    </source>
</evidence>
<feature type="binding site" evidence="11">
    <location>
        <begin position="117"/>
        <end position="123"/>
    </location>
    <ligand>
        <name>ATP</name>
        <dbReference type="ChEBI" id="CHEBI:30616"/>
    </ligand>
</feature>
<dbReference type="Gene3D" id="3.40.1190.10">
    <property type="entry name" value="Mur-like, catalytic domain"/>
    <property type="match status" value="1"/>
</dbReference>
<comment type="subcellular location">
    <subcellularLocation>
        <location evidence="11 12">Cytoplasm</location>
    </subcellularLocation>
</comment>
<dbReference type="InterPro" id="IPR004101">
    <property type="entry name" value="Mur_ligase_C"/>
</dbReference>
<dbReference type="Proteomes" id="UP000295830">
    <property type="component" value="Unassembled WGS sequence"/>
</dbReference>
<evidence type="ECO:0000256" key="2">
    <source>
        <dbReference type="ARBA" id="ARBA00022490"/>
    </source>
</evidence>
<organism evidence="16 17">
    <name type="scientific">Halospina denitrificans</name>
    <dbReference type="NCBI Taxonomy" id="332522"/>
    <lineage>
        <taxon>Bacteria</taxon>
        <taxon>Pseudomonadati</taxon>
        <taxon>Pseudomonadota</taxon>
        <taxon>Gammaproteobacteria</taxon>
        <taxon>Halospina</taxon>
    </lineage>
</organism>
<feature type="binding site" evidence="11">
    <location>
        <position position="33"/>
    </location>
    <ligand>
        <name>UDP-N-acetyl-alpha-D-muramoyl-L-alanyl-D-glutamate</name>
        <dbReference type="ChEBI" id="CHEBI:83900"/>
    </ligand>
</feature>
<dbReference type="Pfam" id="PF02875">
    <property type="entry name" value="Mur_ligase_C"/>
    <property type="match status" value="1"/>
</dbReference>
<sequence length="496" mass="53082">MTSVCHSLKGLLRDLVDVPSVLDTWLYGLTADSRRVRPGMAFLALAGETAGSWTHVPDAVARGASAVLLDSDRTEQAYEYGNSVVVPVQSLRTRAAELADHFYDHPSSRLSVVGVTGTNGKSSVTTFLAQLLNRCGVPAATIGTLGYGFAPTLEEASHTTPDVVRVHELLGRFCSEGARAVVMEVSSHALDQGRVNRVRFAGGIFTNLSSEHLDYHGTMEHYGNAKAQLFEIFEPEFAVINVDDAFGVELSERLSADVRLLRYGMTARSPELFIHEPNAGSNGMEATVDTPLGKLELNTRLMGAFNISNMTAAAGAALAMGIPVADIQAAAPTVTAPPGRLEAYRAPSGLRVVIDYAHTEHALETALTALRPHAEEAVWCVFGCGGNRDTAKRPAMGGVAERLADRVVVTDDNPRDEAPAAIVEQILAGMNRPDEVRVIHDRLEAITTVIAEAGGQDLILIAGKGHERVQERAGERIPFSDVDVVRELLGYEGDAA</sequence>
<feature type="modified residue" description="N6-carboxylysine" evidence="11">
    <location>
        <position position="226"/>
    </location>
</feature>
<dbReference type="RefSeq" id="WP_133737072.1">
    <property type="nucleotide sequence ID" value="NZ_SOAX01000007.1"/>
</dbReference>
<dbReference type="InterPro" id="IPR036565">
    <property type="entry name" value="Mur-like_cat_sf"/>
</dbReference>
<feature type="domain" description="Mur ligase N-terminal catalytic" evidence="13">
    <location>
        <begin position="27"/>
        <end position="103"/>
    </location>
</feature>
<dbReference type="InterPro" id="IPR013221">
    <property type="entry name" value="Mur_ligase_cen"/>
</dbReference>
<dbReference type="GO" id="GO:0009252">
    <property type="term" value="P:peptidoglycan biosynthetic process"/>
    <property type="evidence" value="ECO:0007669"/>
    <property type="project" value="UniProtKB-UniRule"/>
</dbReference>
<dbReference type="NCBIfam" id="TIGR01085">
    <property type="entry name" value="murE"/>
    <property type="match status" value="1"/>
</dbReference>
<evidence type="ECO:0000256" key="4">
    <source>
        <dbReference type="ARBA" id="ARBA00022618"/>
    </source>
</evidence>
<feature type="binding site" evidence="11">
    <location>
        <begin position="412"/>
        <end position="415"/>
    </location>
    <ligand>
        <name>meso-2,6-diaminopimelate</name>
        <dbReference type="ChEBI" id="CHEBI:57791"/>
    </ligand>
</feature>
<dbReference type="EC" id="6.3.2.13" evidence="11"/>
<dbReference type="Pfam" id="PF01225">
    <property type="entry name" value="Mur_ligase"/>
    <property type="match status" value="1"/>
</dbReference>
<evidence type="ECO:0000256" key="3">
    <source>
        <dbReference type="ARBA" id="ARBA00022598"/>
    </source>
</evidence>
<evidence type="ECO:0000256" key="8">
    <source>
        <dbReference type="ARBA" id="ARBA00022984"/>
    </source>
</evidence>
<comment type="caution">
    <text evidence="11">Lacks conserved residue(s) required for the propagation of feature annotation.</text>
</comment>
<feature type="binding site" evidence="11">
    <location>
        <begin position="159"/>
        <end position="160"/>
    </location>
    <ligand>
        <name>UDP-N-acetyl-alpha-D-muramoyl-L-alanyl-D-glutamate</name>
        <dbReference type="ChEBI" id="CHEBI:83900"/>
    </ligand>
</feature>
<comment type="function">
    <text evidence="11">Catalyzes the addition of meso-diaminopimelic acid to the nucleotide precursor UDP-N-acetylmuramoyl-L-alanyl-D-glutamate (UMAG) in the biosynthesis of bacterial cell-wall peptidoglycan.</text>
</comment>
<feature type="binding site" evidence="11">
    <location>
        <position position="186"/>
    </location>
    <ligand>
        <name>UDP-N-acetyl-alpha-D-muramoyl-L-alanyl-D-glutamate</name>
        <dbReference type="ChEBI" id="CHEBI:83900"/>
    </ligand>
</feature>
<dbReference type="UniPathway" id="UPA00219"/>
<feature type="domain" description="Mur ligase central" evidence="15">
    <location>
        <begin position="115"/>
        <end position="317"/>
    </location>
</feature>
<protein>
    <recommendedName>
        <fullName evidence="11">UDP-N-acetylmuramoyl-L-alanyl-D-glutamate--2,6-diaminopimelate ligase</fullName>
        <ecNumber evidence="11">6.3.2.13</ecNumber>
    </recommendedName>
    <alternativeName>
        <fullName evidence="11">Meso-A2pm-adding enzyme</fullName>
    </alternativeName>
    <alternativeName>
        <fullName evidence="11">Meso-diaminopimelate-adding enzyme</fullName>
    </alternativeName>
    <alternativeName>
        <fullName evidence="11">UDP-MurNAc-L-Ala-D-Glu:meso-diaminopimelate ligase</fullName>
    </alternativeName>
    <alternativeName>
        <fullName evidence="11">UDP-MurNAc-tripeptide synthetase</fullName>
    </alternativeName>
    <alternativeName>
        <fullName evidence="11">UDP-N-acetylmuramyl-tripeptide synthetase</fullName>
    </alternativeName>
</protein>
<comment type="cofactor">
    <cofactor evidence="11">
        <name>Mg(2+)</name>
        <dbReference type="ChEBI" id="CHEBI:18420"/>
    </cofactor>
</comment>
<evidence type="ECO:0000256" key="12">
    <source>
        <dbReference type="RuleBase" id="RU004135"/>
    </source>
</evidence>
<comment type="caution">
    <text evidence="16">The sequence shown here is derived from an EMBL/GenBank/DDBJ whole genome shotgun (WGS) entry which is preliminary data.</text>
</comment>
<feature type="binding site" evidence="11">
    <location>
        <position position="388"/>
    </location>
    <ligand>
        <name>meso-2,6-diaminopimelate</name>
        <dbReference type="ChEBI" id="CHEBI:57791"/>
    </ligand>
</feature>
<keyword evidence="9 11" id="KW-0131">Cell cycle</keyword>
<evidence type="ECO:0000256" key="10">
    <source>
        <dbReference type="ARBA" id="ARBA00023316"/>
    </source>
</evidence>
<dbReference type="InterPro" id="IPR036615">
    <property type="entry name" value="Mur_ligase_C_dom_sf"/>
</dbReference>
<evidence type="ECO:0000256" key="7">
    <source>
        <dbReference type="ARBA" id="ARBA00022960"/>
    </source>
</evidence>
<keyword evidence="10 11" id="KW-0961">Cell wall biogenesis/degradation</keyword>
<dbReference type="PANTHER" id="PTHR23135:SF4">
    <property type="entry name" value="UDP-N-ACETYLMURAMOYL-L-ALANYL-D-GLUTAMATE--2,6-DIAMINOPIMELATE LIGASE MURE HOMOLOG, CHLOROPLASTIC"/>
    <property type="match status" value="1"/>
</dbReference>
<evidence type="ECO:0000259" key="13">
    <source>
        <dbReference type="Pfam" id="PF01225"/>
    </source>
</evidence>
<dbReference type="OrthoDB" id="9800958at2"/>
<dbReference type="InterPro" id="IPR018109">
    <property type="entry name" value="Folylpolyglutamate_synth_CS"/>
</dbReference>
<dbReference type="EMBL" id="SOAX01000007">
    <property type="protein sequence ID" value="TDT37884.1"/>
    <property type="molecule type" value="Genomic_DNA"/>
</dbReference>
<feature type="binding site" evidence="11">
    <location>
        <position position="194"/>
    </location>
    <ligand>
        <name>UDP-N-acetyl-alpha-D-muramoyl-L-alanyl-D-glutamate</name>
        <dbReference type="ChEBI" id="CHEBI:83900"/>
    </ligand>
</feature>
<dbReference type="GO" id="GO:0008360">
    <property type="term" value="P:regulation of cell shape"/>
    <property type="evidence" value="ECO:0007669"/>
    <property type="project" value="UniProtKB-KW"/>
</dbReference>
<keyword evidence="11" id="KW-0460">Magnesium</keyword>
<keyword evidence="8 11" id="KW-0573">Peptidoglycan synthesis</keyword>
<keyword evidence="6 11" id="KW-0067">ATP-binding</keyword>
<dbReference type="PROSITE" id="PS01011">
    <property type="entry name" value="FOLYLPOLYGLU_SYNT_1"/>
    <property type="match status" value="1"/>
</dbReference>
<feature type="binding site" evidence="11">
    <location>
        <position position="463"/>
    </location>
    <ligand>
        <name>meso-2,6-diaminopimelate</name>
        <dbReference type="ChEBI" id="CHEBI:57791"/>
    </ligand>
</feature>
<dbReference type="PANTHER" id="PTHR23135">
    <property type="entry name" value="MUR LIGASE FAMILY MEMBER"/>
    <property type="match status" value="1"/>
</dbReference>